<reference evidence="1 2" key="1">
    <citation type="submission" date="2009-06" db="EMBL/GenBank/DDBJ databases">
        <authorList>
            <person name="Dodson R."/>
            <person name="Sebastian Y."/>
            <person name="Madupu R."/>
            <person name="Durkin A.S."/>
            <person name="Torralba M."/>
            <person name="Methe B."/>
            <person name="Sutton G.G."/>
            <person name="Strausberg R.L."/>
            <person name="Nelson K.E."/>
        </authorList>
    </citation>
    <scope>NUCLEOTIDE SEQUENCE [LARGE SCALE GENOMIC DNA]</scope>
    <source>
        <strain evidence="1 2">SK141</strain>
    </source>
</reference>
<dbReference type="InterPro" id="IPR029058">
    <property type="entry name" value="AB_hydrolase_fold"/>
</dbReference>
<evidence type="ECO:0000313" key="2">
    <source>
        <dbReference type="Proteomes" id="UP000004384"/>
    </source>
</evidence>
<comment type="caution">
    <text evidence="1">The sequence shown here is derived from an EMBL/GenBank/DDBJ whole genome shotgun (WGS) entry which is preliminary data.</text>
</comment>
<evidence type="ECO:0000313" key="1">
    <source>
        <dbReference type="EMBL" id="EET77395.1"/>
    </source>
</evidence>
<organism evidence="1 2">
    <name type="scientific">Corynebacterium tuberculostearicum SK141</name>
    <dbReference type="NCBI Taxonomy" id="553206"/>
    <lineage>
        <taxon>Bacteria</taxon>
        <taxon>Bacillati</taxon>
        <taxon>Actinomycetota</taxon>
        <taxon>Actinomycetes</taxon>
        <taxon>Mycobacteriales</taxon>
        <taxon>Corynebacteriaceae</taxon>
        <taxon>Corynebacterium</taxon>
    </lineage>
</organism>
<dbReference type="AlphaFoldDB" id="C6R9N8"/>
<gene>
    <name evidence="1" type="ORF">CORTU0001_0605</name>
</gene>
<dbReference type="Proteomes" id="UP000004384">
    <property type="component" value="Unassembled WGS sequence"/>
</dbReference>
<evidence type="ECO:0008006" key="3">
    <source>
        <dbReference type="Google" id="ProtNLM"/>
    </source>
</evidence>
<dbReference type="EMBL" id="ACVP01000020">
    <property type="protein sequence ID" value="EET77395.1"/>
    <property type="molecule type" value="Genomic_DNA"/>
</dbReference>
<name>C6R9N8_9CORY</name>
<dbReference type="Gene3D" id="3.40.50.1820">
    <property type="entry name" value="alpha/beta hydrolase"/>
    <property type="match status" value="1"/>
</dbReference>
<dbReference type="SUPFAM" id="SSF53474">
    <property type="entry name" value="alpha/beta-Hydrolases"/>
    <property type="match status" value="1"/>
</dbReference>
<proteinExistence type="predicted"/>
<sequence length="207" mass="23646">MDEFEATVVQIADPTMLKHERLQIGWAQNSEKEWAIDAYYDVILALRERFDLADSDKTVHYGSSAGGFQAVCCAAKDRGSTAIVNNPQLDWSLYNERFVNALLRDVFNGSEIEEVRTRQPWRVNVIDLFEHVGYVPKTEVLLNIASAGDVEQQLKPILSRLEGFESLGKKPTFSFNLYHDVNMGHNPLGKPYTIQKINRELERLRSE</sequence>
<accession>C6R9N8</accession>
<protein>
    <recommendedName>
        <fullName evidence="3">Peptidase S9 prolyl oligopeptidase catalytic domain-containing protein</fullName>
    </recommendedName>
</protein>